<dbReference type="GO" id="GO:0071949">
    <property type="term" value="F:FAD binding"/>
    <property type="evidence" value="ECO:0007669"/>
    <property type="project" value="InterPro"/>
</dbReference>
<dbReference type="InterPro" id="IPR036188">
    <property type="entry name" value="FAD/NAD-bd_sf"/>
</dbReference>
<organism evidence="5 6">
    <name type="scientific">Fusarium albosuccineum</name>
    <dbReference type="NCBI Taxonomy" id="1237068"/>
    <lineage>
        <taxon>Eukaryota</taxon>
        <taxon>Fungi</taxon>
        <taxon>Dikarya</taxon>
        <taxon>Ascomycota</taxon>
        <taxon>Pezizomycotina</taxon>
        <taxon>Sordariomycetes</taxon>
        <taxon>Hypocreomycetidae</taxon>
        <taxon>Hypocreales</taxon>
        <taxon>Nectriaceae</taxon>
        <taxon>Fusarium</taxon>
        <taxon>Fusarium decemcellulare species complex</taxon>
    </lineage>
</organism>
<dbReference type="PANTHER" id="PTHR43004:SF6">
    <property type="entry name" value="FAD_NAD(P)-BINDING OXIDOREDUCTASE FAMILY PROTEIN"/>
    <property type="match status" value="1"/>
</dbReference>
<evidence type="ECO:0000313" key="5">
    <source>
        <dbReference type="EMBL" id="KAF4466397.1"/>
    </source>
</evidence>
<feature type="domain" description="FAD-binding" evidence="4">
    <location>
        <begin position="29"/>
        <end position="91"/>
    </location>
</feature>
<dbReference type="Gene3D" id="3.30.9.10">
    <property type="entry name" value="D-Amino Acid Oxidase, subunit A, domain 2"/>
    <property type="match status" value="1"/>
</dbReference>
<dbReference type="Proteomes" id="UP000554235">
    <property type="component" value="Unassembled WGS sequence"/>
</dbReference>
<dbReference type="GO" id="GO:0016709">
    <property type="term" value="F:oxidoreductase activity, acting on paired donors, with incorporation or reduction of molecular oxygen, NAD(P)H as one donor, and incorporation of one atom of oxygen"/>
    <property type="evidence" value="ECO:0007669"/>
    <property type="project" value="UniProtKB-ARBA"/>
</dbReference>
<keyword evidence="1" id="KW-0285">Flavoprotein</keyword>
<dbReference type="InterPro" id="IPR050641">
    <property type="entry name" value="RIFMO-like"/>
</dbReference>
<dbReference type="InterPro" id="IPR002938">
    <property type="entry name" value="FAD-bd"/>
</dbReference>
<name>A0A8H4PJZ5_9HYPO</name>
<keyword evidence="6" id="KW-1185">Reference proteome</keyword>
<evidence type="ECO:0000313" key="6">
    <source>
        <dbReference type="Proteomes" id="UP000554235"/>
    </source>
</evidence>
<evidence type="ECO:0000256" key="1">
    <source>
        <dbReference type="ARBA" id="ARBA00022630"/>
    </source>
</evidence>
<dbReference type="EMBL" id="JAADYS010000879">
    <property type="protein sequence ID" value="KAF4466397.1"/>
    <property type="molecule type" value="Genomic_DNA"/>
</dbReference>
<evidence type="ECO:0000256" key="2">
    <source>
        <dbReference type="ARBA" id="ARBA00022827"/>
    </source>
</evidence>
<protein>
    <submittedName>
        <fullName evidence="5">FAD binding domain-containing</fullName>
    </submittedName>
</protein>
<dbReference type="Pfam" id="PF01494">
    <property type="entry name" value="FAD_binding_3"/>
    <property type="match status" value="2"/>
</dbReference>
<dbReference type="Gene3D" id="3.50.50.60">
    <property type="entry name" value="FAD/NAD(P)-binding domain"/>
    <property type="match status" value="2"/>
</dbReference>
<dbReference type="AlphaFoldDB" id="A0A8H4PJZ5"/>
<evidence type="ECO:0000256" key="3">
    <source>
        <dbReference type="ARBA" id="ARBA00023002"/>
    </source>
</evidence>
<dbReference type="OrthoDB" id="2690153at2759"/>
<feature type="domain" description="FAD-binding" evidence="4">
    <location>
        <begin position="137"/>
        <end position="344"/>
    </location>
</feature>
<keyword evidence="3" id="KW-0560">Oxidoreductase</keyword>
<gene>
    <name evidence="5" type="ORF">FALBO_6745</name>
</gene>
<proteinExistence type="predicted"/>
<dbReference type="PRINTS" id="PR00420">
    <property type="entry name" value="RNGMNOXGNASE"/>
</dbReference>
<sequence>MPGILESATNDHRATRSLAAHGTALPAEFPVLIVGGGPTGLLSAYMLSKLGIKSLIVEKYPERLAAPKAHALSPRSLEICRQFGLDTNALRRLGTQRDDAYWVNFLINLSRERIGVLPYERMDSGVLDCTPELIDTQTGLEVISTLEERSTKTRWQVKTKHVLACDGAKSEVRKDLGIESEGEDGYETMMTIHFKADLRPVVKERVGMLHWITDPACSGFIIAYDLSGDQVLISNFDSEKHPAESWTQELARTTVSAAIGQDIPFEVLSYRPWLLSRKVAKQYGKGSVFLVGDAAHSFPPTGGLGLNSGIADAHNIVYKIAAVHHGWANSSILDSYEDERRQIALVNSAQSVKNGKKIFSFLKALGTAGIKNEQEARENLHKSVHDPRKQDMIAREVEGQREHFDNVWLSPPTSLLKVVISDLNQLELHIGYVYGDKRTPSHASHFSPKFVIGARLPHAWIRPKLSSTALDMPPINVSYVKEFGQADIDRRKFTTLDLVKFDAFTLIAPSENTWMLRYKEMRQLVDFSGAKTQLWAATQDFEFVDEDQGNKFQFDSGLSQGGALLVRPDQHILGCLDQRATAEDIASLILGHLGK</sequence>
<dbReference type="SUPFAM" id="SSF51905">
    <property type="entry name" value="FAD/NAD(P)-binding domain"/>
    <property type="match status" value="1"/>
</dbReference>
<evidence type="ECO:0000259" key="4">
    <source>
        <dbReference type="Pfam" id="PF01494"/>
    </source>
</evidence>
<comment type="caution">
    <text evidence="5">The sequence shown here is derived from an EMBL/GenBank/DDBJ whole genome shotgun (WGS) entry which is preliminary data.</text>
</comment>
<dbReference type="Gene3D" id="3.40.30.120">
    <property type="match status" value="1"/>
</dbReference>
<keyword evidence="2" id="KW-0274">FAD</keyword>
<dbReference type="PANTHER" id="PTHR43004">
    <property type="entry name" value="TRK SYSTEM POTASSIUM UPTAKE PROTEIN"/>
    <property type="match status" value="1"/>
</dbReference>
<reference evidence="5 6" key="1">
    <citation type="submission" date="2020-01" db="EMBL/GenBank/DDBJ databases">
        <title>Identification and distribution of gene clusters putatively required for synthesis of sphingolipid metabolism inhibitors in phylogenetically diverse species of the filamentous fungus Fusarium.</title>
        <authorList>
            <person name="Kim H.-S."/>
            <person name="Busman M."/>
            <person name="Brown D.W."/>
            <person name="Divon H."/>
            <person name="Uhlig S."/>
            <person name="Proctor R.H."/>
        </authorList>
    </citation>
    <scope>NUCLEOTIDE SEQUENCE [LARGE SCALE GENOMIC DNA]</scope>
    <source>
        <strain evidence="5 6">NRRL 20459</strain>
    </source>
</reference>
<accession>A0A8H4PJZ5</accession>